<dbReference type="InterPro" id="IPR005303">
    <property type="entry name" value="MOCOS_middle"/>
</dbReference>
<dbReference type="eggNOG" id="KOG2362">
    <property type="taxonomic scope" value="Eukaryota"/>
</dbReference>
<dbReference type="OMA" id="ARQYPQM"/>
<dbReference type="PANTHER" id="PTHR14237:SF19">
    <property type="entry name" value="MITOCHONDRIAL AMIDOXIME REDUCING COMPONENT 1"/>
    <property type="match status" value="1"/>
</dbReference>
<dbReference type="EMBL" id="CM000651">
    <property type="protein sequence ID" value="EED88314.1"/>
    <property type="molecule type" value="Genomic_DNA"/>
</dbReference>
<dbReference type="PaxDb" id="35128-Thaps10635"/>
<dbReference type="SUPFAM" id="SSF50800">
    <property type="entry name" value="PK beta-barrel domain-like"/>
    <property type="match status" value="1"/>
</dbReference>
<reference evidence="2 3" key="1">
    <citation type="journal article" date="2004" name="Science">
        <title>The genome of the diatom Thalassiosira pseudonana: ecology, evolution, and metabolism.</title>
        <authorList>
            <person name="Armbrust E.V."/>
            <person name="Berges J.A."/>
            <person name="Bowler C."/>
            <person name="Green B.R."/>
            <person name="Martinez D."/>
            <person name="Putnam N.H."/>
            <person name="Zhou S."/>
            <person name="Allen A.E."/>
            <person name="Apt K.E."/>
            <person name="Bechner M."/>
            <person name="Brzezinski M.A."/>
            <person name="Chaal B.K."/>
            <person name="Chiovitti A."/>
            <person name="Davis A.K."/>
            <person name="Demarest M.S."/>
            <person name="Detter J.C."/>
            <person name="Glavina T."/>
            <person name="Goodstein D."/>
            <person name="Hadi M.Z."/>
            <person name="Hellsten U."/>
            <person name="Hildebrand M."/>
            <person name="Jenkins B.D."/>
            <person name="Jurka J."/>
            <person name="Kapitonov V.V."/>
            <person name="Kroger N."/>
            <person name="Lau W.W."/>
            <person name="Lane T.W."/>
            <person name="Larimer F.W."/>
            <person name="Lippmeier J.C."/>
            <person name="Lucas S."/>
            <person name="Medina M."/>
            <person name="Montsant A."/>
            <person name="Obornik M."/>
            <person name="Parker M.S."/>
            <person name="Palenik B."/>
            <person name="Pazour G.J."/>
            <person name="Richardson P.M."/>
            <person name="Rynearson T.A."/>
            <person name="Saito M.A."/>
            <person name="Schwartz D.C."/>
            <person name="Thamatrakoln K."/>
            <person name="Valentin K."/>
            <person name="Vardi A."/>
            <person name="Wilkerson F.P."/>
            <person name="Rokhsar D.S."/>
        </authorList>
    </citation>
    <scope>NUCLEOTIDE SEQUENCE [LARGE SCALE GENOMIC DNA]</scope>
    <source>
        <strain evidence="2 3">CCMP1335</strain>
    </source>
</reference>
<accession>B8CE37</accession>
<dbReference type="GO" id="GO:0030151">
    <property type="term" value="F:molybdenum ion binding"/>
    <property type="evidence" value="ECO:0007669"/>
    <property type="project" value="InterPro"/>
</dbReference>
<evidence type="ECO:0000313" key="3">
    <source>
        <dbReference type="Proteomes" id="UP000001449"/>
    </source>
</evidence>
<dbReference type="PROSITE" id="PS51340">
    <property type="entry name" value="MOSC"/>
    <property type="match status" value="1"/>
</dbReference>
<organism evidence="2 3">
    <name type="scientific">Thalassiosira pseudonana</name>
    <name type="common">Marine diatom</name>
    <name type="synonym">Cyclotella nana</name>
    <dbReference type="NCBI Taxonomy" id="35128"/>
    <lineage>
        <taxon>Eukaryota</taxon>
        <taxon>Sar</taxon>
        <taxon>Stramenopiles</taxon>
        <taxon>Ochrophyta</taxon>
        <taxon>Bacillariophyta</taxon>
        <taxon>Coscinodiscophyceae</taxon>
        <taxon>Thalassiosirophycidae</taxon>
        <taxon>Thalassiosirales</taxon>
        <taxon>Thalassiosiraceae</taxon>
        <taxon>Thalassiosira</taxon>
    </lineage>
</organism>
<dbReference type="InParanoid" id="B8CE37"/>
<dbReference type="HOGENOM" id="CLU_028286_1_0_1"/>
<dbReference type="KEGG" id="tps:THAPSDRAFT_10635"/>
<name>B8CE37_THAPS</name>
<sequence length="404" mass="44534">MTTLEPSPPLVAAAVVVATTYVLQQNKQRLKSIINAYKSRRELRKIARNKIHNQPDDDSAQPQPRVSGIFIHPVKSLRPVALSQTKFDTHGLVGDRRLMIVRPLPTPLYGHFMDGEATHRFLTQRQSPSLATVDATEPITLDSSKTLIKLSSSLVTDDEHVTINVHPSAVKSFPIRYLAGVWNDVIQVADVGDEAAAFVSKVVCKDDPNFKDVRVVSVMQSSERRVDELYCPDAARVGILGSLPQGGLTDGFPILVATQASLDELNNRLLLKGKKELPISRFRPNIVINNTLKPFDEDNWKAIQIGQESDAVILHIAKGCPRCKQSCTDQLTGERGDEPLETLAEFRALGKNDEDVYFAQNAVLNGDGSIWSSGRYKGVIKLGDPVTILTRGDPVWDSETVQAE</sequence>
<dbReference type="RefSeq" id="XP_002294480.1">
    <property type="nucleotide sequence ID" value="XM_002294444.1"/>
</dbReference>
<proteinExistence type="predicted"/>
<dbReference type="STRING" id="35128.B8CE37"/>
<evidence type="ECO:0000313" key="2">
    <source>
        <dbReference type="EMBL" id="EED88314.1"/>
    </source>
</evidence>
<dbReference type="InterPro" id="IPR005302">
    <property type="entry name" value="MoCF_Sase_C"/>
</dbReference>
<gene>
    <name evidence="2" type="ORF">THAPSDRAFT_10635</name>
</gene>
<keyword evidence="3" id="KW-1185">Reference proteome</keyword>
<dbReference type="InterPro" id="IPR011037">
    <property type="entry name" value="Pyrv_Knase-like_insert_dom_sf"/>
</dbReference>
<reference evidence="2 3" key="2">
    <citation type="journal article" date="2008" name="Nature">
        <title>The Phaeodactylum genome reveals the evolutionary history of diatom genomes.</title>
        <authorList>
            <person name="Bowler C."/>
            <person name="Allen A.E."/>
            <person name="Badger J.H."/>
            <person name="Grimwood J."/>
            <person name="Jabbari K."/>
            <person name="Kuo A."/>
            <person name="Maheswari U."/>
            <person name="Martens C."/>
            <person name="Maumus F."/>
            <person name="Otillar R.P."/>
            <person name="Rayko E."/>
            <person name="Salamov A."/>
            <person name="Vandepoele K."/>
            <person name="Beszteri B."/>
            <person name="Gruber A."/>
            <person name="Heijde M."/>
            <person name="Katinka M."/>
            <person name="Mock T."/>
            <person name="Valentin K."/>
            <person name="Verret F."/>
            <person name="Berges J.A."/>
            <person name="Brownlee C."/>
            <person name="Cadoret J.P."/>
            <person name="Chiovitti A."/>
            <person name="Choi C.J."/>
            <person name="Coesel S."/>
            <person name="De Martino A."/>
            <person name="Detter J.C."/>
            <person name="Durkin C."/>
            <person name="Falciatore A."/>
            <person name="Fournet J."/>
            <person name="Haruta M."/>
            <person name="Huysman M.J."/>
            <person name="Jenkins B.D."/>
            <person name="Jiroutova K."/>
            <person name="Jorgensen R.E."/>
            <person name="Joubert Y."/>
            <person name="Kaplan A."/>
            <person name="Kroger N."/>
            <person name="Kroth P.G."/>
            <person name="La Roche J."/>
            <person name="Lindquist E."/>
            <person name="Lommer M."/>
            <person name="Martin-Jezequel V."/>
            <person name="Lopez P.J."/>
            <person name="Lucas S."/>
            <person name="Mangogna M."/>
            <person name="McGinnis K."/>
            <person name="Medlin L.K."/>
            <person name="Montsant A."/>
            <person name="Oudot-Le Secq M.P."/>
            <person name="Napoli C."/>
            <person name="Obornik M."/>
            <person name="Parker M.S."/>
            <person name="Petit J.L."/>
            <person name="Porcel B.M."/>
            <person name="Poulsen N."/>
            <person name="Robison M."/>
            <person name="Rychlewski L."/>
            <person name="Rynearson T.A."/>
            <person name="Schmutz J."/>
            <person name="Shapiro H."/>
            <person name="Siaut M."/>
            <person name="Stanley M."/>
            <person name="Sussman M.R."/>
            <person name="Taylor A.R."/>
            <person name="Vardi A."/>
            <person name="von Dassow P."/>
            <person name="Vyverman W."/>
            <person name="Willis A."/>
            <person name="Wyrwicz L.S."/>
            <person name="Rokhsar D.S."/>
            <person name="Weissenbach J."/>
            <person name="Armbrust E.V."/>
            <person name="Green B.R."/>
            <person name="Van de Peer Y."/>
            <person name="Grigoriev I.V."/>
        </authorList>
    </citation>
    <scope>NUCLEOTIDE SEQUENCE [LARGE SCALE GENOMIC DNA]</scope>
    <source>
        <strain evidence="2 3">CCMP1335</strain>
    </source>
</reference>
<feature type="domain" description="MOSC" evidence="1">
    <location>
        <begin position="229"/>
        <end position="389"/>
    </location>
</feature>
<dbReference type="Pfam" id="PF03473">
    <property type="entry name" value="MOSC"/>
    <property type="match status" value="1"/>
</dbReference>
<dbReference type="GO" id="GO:0003824">
    <property type="term" value="F:catalytic activity"/>
    <property type="evidence" value="ECO:0007669"/>
    <property type="project" value="InterPro"/>
</dbReference>
<dbReference type="SUPFAM" id="SSF141673">
    <property type="entry name" value="MOSC N-terminal domain-like"/>
    <property type="match status" value="1"/>
</dbReference>
<dbReference type="GO" id="GO:0030170">
    <property type="term" value="F:pyridoxal phosphate binding"/>
    <property type="evidence" value="ECO:0007669"/>
    <property type="project" value="InterPro"/>
</dbReference>
<dbReference type="PANTHER" id="PTHR14237">
    <property type="entry name" value="MOLYBDOPTERIN COFACTOR SULFURASE MOSC"/>
    <property type="match status" value="1"/>
</dbReference>
<dbReference type="GeneID" id="7444203"/>
<protein>
    <recommendedName>
        <fullName evidence="1">MOSC domain-containing protein</fullName>
    </recommendedName>
</protein>
<evidence type="ECO:0000259" key="1">
    <source>
        <dbReference type="PROSITE" id="PS51340"/>
    </source>
</evidence>
<dbReference type="AlphaFoldDB" id="B8CE37"/>
<dbReference type="Proteomes" id="UP000001449">
    <property type="component" value="Chromosome 17"/>
</dbReference>
<dbReference type="Pfam" id="PF03476">
    <property type="entry name" value="MOSC_N"/>
    <property type="match status" value="1"/>
</dbReference>